<reference evidence="4" key="1">
    <citation type="submission" date="2020-05" db="EMBL/GenBank/DDBJ databases">
        <authorList>
            <person name="Rincon C."/>
            <person name="Sanders R I."/>
            <person name="Robbins C."/>
            <person name="Chaturvedi A."/>
        </authorList>
    </citation>
    <scope>NUCLEOTIDE SEQUENCE</scope>
    <source>
        <strain evidence="4">CHB12</strain>
    </source>
</reference>
<dbReference type="GO" id="GO:0007094">
    <property type="term" value="P:mitotic spindle assembly checkpoint signaling"/>
    <property type="evidence" value="ECO:0007669"/>
    <property type="project" value="TreeGrafter"/>
</dbReference>
<dbReference type="Proteomes" id="UP000684084">
    <property type="component" value="Unassembled WGS sequence"/>
</dbReference>
<dbReference type="VEuPathDB" id="FungiDB:RhiirFUN_006207"/>
<dbReference type="GO" id="GO:0034501">
    <property type="term" value="P:protein localization to kinetochore"/>
    <property type="evidence" value="ECO:0007669"/>
    <property type="project" value="TreeGrafter"/>
</dbReference>
<dbReference type="GO" id="GO:1990758">
    <property type="term" value="P:mitotic sister chromatid biorientation"/>
    <property type="evidence" value="ECO:0007669"/>
    <property type="project" value="TreeGrafter"/>
</dbReference>
<evidence type="ECO:0000259" key="3">
    <source>
        <dbReference type="Pfam" id="PF18210"/>
    </source>
</evidence>
<dbReference type="GO" id="GO:0000776">
    <property type="term" value="C:kinetochore"/>
    <property type="evidence" value="ECO:0007669"/>
    <property type="project" value="TreeGrafter"/>
</dbReference>
<evidence type="ECO:0000256" key="2">
    <source>
        <dbReference type="SAM" id="MobiDB-lite"/>
    </source>
</evidence>
<gene>
    <name evidence="4" type="ORF">CHRIB12_LOCUS10924</name>
</gene>
<proteinExistence type="predicted"/>
<feature type="region of interest" description="Disordered" evidence="2">
    <location>
        <begin position="1"/>
        <end position="34"/>
    </location>
</feature>
<feature type="domain" description="Knl1 C-terminal RWD" evidence="3">
    <location>
        <begin position="706"/>
        <end position="815"/>
    </location>
</feature>
<dbReference type="InterPro" id="IPR033338">
    <property type="entry name" value="Spc105/Spc7"/>
</dbReference>
<keyword evidence="1" id="KW-0175">Coiled coil</keyword>
<comment type="caution">
    <text evidence="4">The sequence shown here is derived from an EMBL/GenBank/DDBJ whole genome shotgun (WGS) entry which is preliminary data.</text>
</comment>
<dbReference type="EMBL" id="CAGKOT010000022">
    <property type="protein sequence ID" value="CAB5366499.1"/>
    <property type="molecule type" value="Genomic_DNA"/>
</dbReference>
<feature type="coiled-coil region" evidence="1">
    <location>
        <begin position="681"/>
        <end position="736"/>
    </location>
</feature>
<feature type="region of interest" description="Disordered" evidence="2">
    <location>
        <begin position="106"/>
        <end position="170"/>
    </location>
</feature>
<dbReference type="PANTHER" id="PTHR28260:SF1">
    <property type="entry name" value="SPINDLE POLE BODY COMPONENT SPC105"/>
    <property type="match status" value="1"/>
</dbReference>
<evidence type="ECO:0000313" key="4">
    <source>
        <dbReference type="EMBL" id="CAB5366499.1"/>
    </source>
</evidence>
<dbReference type="PANTHER" id="PTHR28260">
    <property type="entry name" value="SPINDLE POLE BODY COMPONENT SPC105"/>
    <property type="match status" value="1"/>
</dbReference>
<evidence type="ECO:0000256" key="1">
    <source>
        <dbReference type="SAM" id="Coils"/>
    </source>
</evidence>
<dbReference type="InterPro" id="IPR040850">
    <property type="entry name" value="Knl1_RWD_C"/>
</dbReference>
<feature type="compositionally biased region" description="Basic residues" evidence="2">
    <location>
        <begin position="10"/>
        <end position="22"/>
    </location>
</feature>
<dbReference type="AlphaFoldDB" id="A0A915Z856"/>
<accession>A0A915Z856</accession>
<feature type="compositionally biased region" description="Low complexity" evidence="2">
    <location>
        <begin position="148"/>
        <end position="160"/>
    </location>
</feature>
<name>A0A915Z856_9GLOM</name>
<evidence type="ECO:0000313" key="5">
    <source>
        <dbReference type="Proteomes" id="UP000684084"/>
    </source>
</evidence>
<organism evidence="4 5">
    <name type="scientific">Rhizophagus irregularis</name>
    <dbReference type="NCBI Taxonomy" id="588596"/>
    <lineage>
        <taxon>Eukaryota</taxon>
        <taxon>Fungi</taxon>
        <taxon>Fungi incertae sedis</taxon>
        <taxon>Mucoromycota</taxon>
        <taxon>Glomeromycotina</taxon>
        <taxon>Glomeromycetes</taxon>
        <taxon>Glomerales</taxon>
        <taxon>Glomeraceae</taxon>
        <taxon>Rhizophagus</taxon>
    </lineage>
</organism>
<protein>
    <recommendedName>
        <fullName evidence="3">Knl1 C-terminal RWD domain-containing protein</fullName>
    </recommendedName>
</protein>
<sequence>MEGKRELRRSPRLNKSPKRRRNSLLPPPTKSILKKSEDTTNFDILQDENTTTTNVLGSLWESNTTIFTRNFDESEITENYDGQKRRKSLGRRVSFASKARVRLFDKDEATENQEPELDKSNSLNGNKDEASEFMLSIPTPSPNDSMIENVESSSSTTNSQSEEDGKAQNSNTQMICQNNTVLGPVNDQKSFKDHDDTFASKDMSLVSMIGPTSIGRHDTTSTSVCPCDMTLVSMVNQSPSGNHEITNTSVDAQDMTLASMVGLPPSENCHTSMNVQDTTRISMANQPSSENGTSMNVRDMTLASIVGVSPSENCHTSMNVQDTTRISMVNQPSSENCTSMDVRDMTLASMVGVSPSENCHTSMNVQDTTRISMVNQPSSENCTSMDVRDMTLASMVGVSPSENCHTSMNVQDTTRISMVNQPPSENCTSIGVRDMTLTSMVGVSPSENCTSMDLRDMTIASMVDMSPSGNNTLINVKEMTLASLADQSPPKSMGDKNMTPTSMINRSPSESMGDKLTPIINQSPSKSMEFKNLTPTSMVSRSPSDFKDMTLASMVDMSSAEIHKITSTPIDVNDITTADHSIISSEDMSLVSEENVYYNDKRTIFQGLDTNLQPSERRETTLFDVTDASLINEANVKLCDGTTAMLCDENITDIMINETINTGDLNIKEYQKSDFADTEEMKFMKAMIEEQNQQIEFFEAELEGINKETQSLREMRDYLIKEKAEIEQKIRDAKRLVEGTQCYTEKDLNEVQEQYRILIDKHKWFPKKLSEELVHLVYDETVQVKIDTRDPCKRDDTNIPFVEVSLDLNDDMKYDEKLYYQAIFGGIQKFALNYKGTIEIAACSRIVKPIATYWRNSKQLYRDYRVLRFKLPTEIIDSQIINNEKSIIMMIRVNFFNYKAKTNFYIKFLFRWEDVISYPNISNLLWEIEVIYGKVNNPFIKETLNKHLSSNVLGCIRDSCVVIQKNGFVF</sequence>
<dbReference type="Pfam" id="PF18210">
    <property type="entry name" value="Knl1_RWD_C"/>
    <property type="match status" value="1"/>
</dbReference>
<dbReference type="OrthoDB" id="5592879at2759"/>